<keyword evidence="3" id="KW-1185">Reference proteome</keyword>
<dbReference type="AlphaFoldDB" id="A0A443HVW2"/>
<dbReference type="GeneID" id="39602050"/>
<dbReference type="PANTHER" id="PTHR42041">
    <property type="entry name" value="DNA ENDONUCLEASE ACTIVATOR CTP1 C-TERMINAL DOMAIN-CONTAINING PROTEIN"/>
    <property type="match status" value="1"/>
</dbReference>
<dbReference type="PANTHER" id="PTHR42041:SF1">
    <property type="entry name" value="DNA ENDONUCLEASE ACTIVATOR CTP1 C-TERMINAL DOMAIN-CONTAINING PROTEIN"/>
    <property type="match status" value="1"/>
</dbReference>
<evidence type="ECO:0000313" key="3">
    <source>
        <dbReference type="Proteomes" id="UP000283841"/>
    </source>
</evidence>
<feature type="region of interest" description="Disordered" evidence="1">
    <location>
        <begin position="555"/>
        <end position="652"/>
    </location>
</feature>
<dbReference type="Proteomes" id="UP000283841">
    <property type="component" value="Unassembled WGS sequence"/>
</dbReference>
<evidence type="ECO:0000256" key="1">
    <source>
        <dbReference type="SAM" id="MobiDB-lite"/>
    </source>
</evidence>
<feature type="region of interest" description="Disordered" evidence="1">
    <location>
        <begin position="420"/>
        <end position="521"/>
    </location>
</feature>
<organism evidence="2 3">
    <name type="scientific">Byssochlamys spectabilis</name>
    <name type="common">Paecilomyces variotii</name>
    <dbReference type="NCBI Taxonomy" id="264951"/>
    <lineage>
        <taxon>Eukaryota</taxon>
        <taxon>Fungi</taxon>
        <taxon>Dikarya</taxon>
        <taxon>Ascomycota</taxon>
        <taxon>Pezizomycotina</taxon>
        <taxon>Eurotiomycetes</taxon>
        <taxon>Eurotiomycetidae</taxon>
        <taxon>Eurotiales</taxon>
        <taxon>Thermoascaceae</taxon>
        <taxon>Paecilomyces</taxon>
    </lineage>
</organism>
<reference evidence="2 3" key="1">
    <citation type="journal article" date="2018" name="Front. Microbiol.">
        <title>Genomic and genetic insights into a cosmopolitan fungus, Paecilomyces variotii (Eurotiales).</title>
        <authorList>
            <person name="Urquhart A.S."/>
            <person name="Mondo S.J."/>
            <person name="Makela M.R."/>
            <person name="Hane J.K."/>
            <person name="Wiebenga A."/>
            <person name="He G."/>
            <person name="Mihaltcheva S."/>
            <person name="Pangilinan J."/>
            <person name="Lipzen A."/>
            <person name="Barry K."/>
            <person name="de Vries R.P."/>
            <person name="Grigoriev I.V."/>
            <person name="Idnurm A."/>
        </authorList>
    </citation>
    <scope>NUCLEOTIDE SEQUENCE [LARGE SCALE GENOMIC DNA]</scope>
    <source>
        <strain evidence="2 3">CBS 101075</strain>
    </source>
</reference>
<sequence>MDSPSFQSPASPKGALYPVSPERMNQQKPMTSPSRSTELFRSTRKNSDVQAKVAFINGLSRNGSPVPASTTLSSSNSSAALQRAIIGREEAESALANVSSQLSEAQSRERRLSERLESLMEELHNAKERQAHERTVFEKEVRKARKEAFKTGSTLVKLQEEIKNSRTEIKSLRDELKVEKDAKDKAKQEAFERAYALAGLTEELEVLKGKLRSLETDRMTDSHSDALEAKAQEMEKDSAAMSAAAQEHPSSLTPTPRRAKRSLDGCDKSQLSGSVTEAQQHHSETPPKKPRLSHGGSTTEVPEVREVEATEEKENMVQRLNFELSWERRLRLQAEEMVHFLKMECQFKQCSCRIAESQGHEYVYDVKWYNMCKIREKREEAEAETDAEIKKRAQAVMPSQNQAGSLTRASTPIQEVNVETGSTAQTETSDEPTITFSPKTGTFRAIPSPMHKSPQRIEGRSSSTQAVHSAPQPHSPVRHLPTSPLVPENEKGPKSAPNALRLDPPTEAMSAAPSTAPIELPPSLYENLFDRRHQESTPQPEVGQKETVKENVTVTKVPLRPENHTPVQDLSTIPGTPISREEALAQIRARRGRARSMPKRCASALEGSVRTGGMGTAPVRGPKRIPGVNNTDAKSESDLSERRDLSAPVGKY</sequence>
<gene>
    <name evidence="2" type="ORF">C8Q69DRAFT_506177</name>
</gene>
<feature type="compositionally biased region" description="Basic and acidic residues" evidence="1">
    <location>
        <begin position="633"/>
        <end position="645"/>
    </location>
</feature>
<proteinExistence type="predicted"/>
<feature type="compositionally biased region" description="Polar residues" evidence="1">
    <location>
        <begin position="565"/>
        <end position="574"/>
    </location>
</feature>
<comment type="caution">
    <text evidence="2">The sequence shown here is derived from an EMBL/GenBank/DDBJ whole genome shotgun (WGS) entry which is preliminary data.</text>
</comment>
<dbReference type="STRING" id="264951.A0A443HVW2"/>
<protein>
    <submittedName>
        <fullName evidence="2">Uncharacterized protein</fullName>
    </submittedName>
</protein>
<dbReference type="RefSeq" id="XP_028485613.1">
    <property type="nucleotide sequence ID" value="XM_028632773.1"/>
</dbReference>
<evidence type="ECO:0000313" key="2">
    <source>
        <dbReference type="EMBL" id="RWQ95968.1"/>
    </source>
</evidence>
<feature type="compositionally biased region" description="Polar residues" evidence="1">
    <location>
        <begin position="420"/>
        <end position="440"/>
    </location>
</feature>
<name>A0A443HVW2_BYSSP</name>
<accession>A0A443HVW2</accession>
<feature type="compositionally biased region" description="Polar residues" evidence="1">
    <location>
        <begin position="23"/>
        <end position="40"/>
    </location>
</feature>
<feature type="region of interest" description="Disordered" evidence="1">
    <location>
        <begin position="231"/>
        <end position="301"/>
    </location>
</feature>
<feature type="region of interest" description="Disordered" evidence="1">
    <location>
        <begin position="1"/>
        <end position="47"/>
    </location>
</feature>
<feature type="compositionally biased region" description="Polar residues" evidence="1">
    <location>
        <begin position="269"/>
        <end position="278"/>
    </location>
</feature>
<feature type="compositionally biased region" description="Polar residues" evidence="1">
    <location>
        <begin position="1"/>
        <end position="10"/>
    </location>
</feature>
<feature type="compositionally biased region" description="Basic residues" evidence="1">
    <location>
        <begin position="588"/>
        <end position="598"/>
    </location>
</feature>
<dbReference type="EMBL" id="RCNU01000004">
    <property type="protein sequence ID" value="RWQ95968.1"/>
    <property type="molecule type" value="Genomic_DNA"/>
</dbReference>
<dbReference type="VEuPathDB" id="FungiDB:C8Q69DRAFT_506177"/>